<organism evidence="1 2">
    <name type="scientific">Dipteronia dyeriana</name>
    <dbReference type="NCBI Taxonomy" id="168575"/>
    <lineage>
        <taxon>Eukaryota</taxon>
        <taxon>Viridiplantae</taxon>
        <taxon>Streptophyta</taxon>
        <taxon>Embryophyta</taxon>
        <taxon>Tracheophyta</taxon>
        <taxon>Spermatophyta</taxon>
        <taxon>Magnoliopsida</taxon>
        <taxon>eudicotyledons</taxon>
        <taxon>Gunneridae</taxon>
        <taxon>Pentapetalae</taxon>
        <taxon>rosids</taxon>
        <taxon>malvids</taxon>
        <taxon>Sapindales</taxon>
        <taxon>Sapindaceae</taxon>
        <taxon>Hippocastanoideae</taxon>
        <taxon>Acereae</taxon>
        <taxon>Dipteronia</taxon>
    </lineage>
</organism>
<dbReference type="AlphaFoldDB" id="A0AAD9WSV6"/>
<dbReference type="Proteomes" id="UP001280121">
    <property type="component" value="Unassembled WGS sequence"/>
</dbReference>
<reference evidence="1" key="1">
    <citation type="journal article" date="2023" name="Plant J.">
        <title>Genome sequences and population genomics provide insights into the demographic history, inbreeding, and mutation load of two 'living fossil' tree species of Dipteronia.</title>
        <authorList>
            <person name="Feng Y."/>
            <person name="Comes H.P."/>
            <person name="Chen J."/>
            <person name="Zhu S."/>
            <person name="Lu R."/>
            <person name="Zhang X."/>
            <person name="Li P."/>
            <person name="Qiu J."/>
            <person name="Olsen K.M."/>
            <person name="Qiu Y."/>
        </authorList>
    </citation>
    <scope>NUCLEOTIDE SEQUENCE</scope>
    <source>
        <strain evidence="1">KIB01</strain>
    </source>
</reference>
<protein>
    <submittedName>
        <fullName evidence="1">Uncharacterized protein</fullName>
    </submittedName>
</protein>
<evidence type="ECO:0000313" key="2">
    <source>
        <dbReference type="Proteomes" id="UP001280121"/>
    </source>
</evidence>
<proteinExistence type="predicted"/>
<comment type="caution">
    <text evidence="1">The sequence shown here is derived from an EMBL/GenBank/DDBJ whole genome shotgun (WGS) entry which is preliminary data.</text>
</comment>
<accession>A0AAD9WSV6</accession>
<name>A0AAD9WSV6_9ROSI</name>
<keyword evidence="2" id="KW-1185">Reference proteome</keyword>
<evidence type="ECO:0000313" key="1">
    <source>
        <dbReference type="EMBL" id="KAK2641911.1"/>
    </source>
</evidence>
<dbReference type="EMBL" id="JANJYI010000007">
    <property type="protein sequence ID" value="KAK2641911.1"/>
    <property type="molecule type" value="Genomic_DNA"/>
</dbReference>
<gene>
    <name evidence="1" type="ORF">Ddye_023674</name>
</gene>
<sequence>MVKKLPSTAKGGTKFLLLGFEAQKLRYKEDKEMPSSLLQKMVQNVDMFEVIKGQKLVRQK</sequence>